<dbReference type="eggNOG" id="COG4427">
    <property type="taxonomic scope" value="Bacteria"/>
</dbReference>
<keyword evidence="2" id="KW-1185">Reference proteome</keyword>
<evidence type="ECO:0008006" key="3">
    <source>
        <dbReference type="Google" id="ProtNLM"/>
    </source>
</evidence>
<sequence length="379" mass="39938">MAASLCGERFDEDRPPAVTTANELVAAEVRMQGKACGNLGSPLYRQLMEAAATDAEAGGIIADILAPLAFEPTGSAITLRLFGAMHRLALAGRAPDLARAYPSCGGDPAGVTPRDLWEAFESTCRTMQSEITGRLNQAPQTNEVGRSAALRGALDIVAAAAPLPIRLVEIGASAGLNLLVDHFALRWPGGSRGPLTSPVRLDDAWTGNTPPEGDLLIVDRLGCDINPLDATAPDDALSLQSFVWPDQTTRLERLRGALDIASTTTISVRPESADSFLAAIEPSPGVLTVISHSVMWQYLPDDVRAAASDQLGRLAAAATPDAPIAHIGLEPPRTSDDSDVDYRAARRHGGFVITAGCAPHFSDRVVGYCPPHGPPAHWL</sequence>
<accession>H0R1R5</accession>
<evidence type="ECO:0000313" key="2">
    <source>
        <dbReference type="Proteomes" id="UP000035034"/>
    </source>
</evidence>
<reference evidence="1 2" key="1">
    <citation type="submission" date="2011-12" db="EMBL/GenBank/DDBJ databases">
        <title>Whole genome shotgun sequence of Gordonia effusa NBRC 100432.</title>
        <authorList>
            <person name="Yoshida I."/>
            <person name="Takarada H."/>
            <person name="Hosoyama A."/>
            <person name="Tsuchikane K."/>
            <person name="Katsumata H."/>
            <person name="Yamazaki S."/>
            <person name="Fujita N."/>
        </authorList>
    </citation>
    <scope>NUCLEOTIDE SEQUENCE [LARGE SCALE GENOMIC DNA]</scope>
    <source>
        <strain evidence="1 2">NBRC 100432</strain>
    </source>
</reference>
<dbReference type="STRING" id="1077974.GOEFS_073_00360"/>
<organism evidence="1 2">
    <name type="scientific">Gordonia effusa NBRC 100432</name>
    <dbReference type="NCBI Taxonomy" id="1077974"/>
    <lineage>
        <taxon>Bacteria</taxon>
        <taxon>Bacillati</taxon>
        <taxon>Actinomycetota</taxon>
        <taxon>Actinomycetes</taxon>
        <taxon>Mycobacteriales</taxon>
        <taxon>Gordoniaceae</taxon>
        <taxon>Gordonia</taxon>
    </lineage>
</organism>
<comment type="caution">
    <text evidence="1">The sequence shown here is derived from an EMBL/GenBank/DDBJ whole genome shotgun (WGS) entry which is preliminary data.</text>
</comment>
<protein>
    <recommendedName>
        <fullName evidence="3">DUF2332 domain-containing protein</fullName>
    </recommendedName>
</protein>
<proteinExistence type="predicted"/>
<dbReference type="PIRSF" id="PIRSF012608">
    <property type="entry name" value="UCP012608"/>
    <property type="match status" value="1"/>
</dbReference>
<dbReference type="EMBL" id="BAEH01000073">
    <property type="protein sequence ID" value="GAB19016.1"/>
    <property type="molecule type" value="Genomic_DNA"/>
</dbReference>
<name>H0R1R5_9ACTN</name>
<gene>
    <name evidence="1" type="ORF">GOEFS_073_00360</name>
</gene>
<dbReference type="Pfam" id="PF10094">
    <property type="entry name" value="DUF2332"/>
    <property type="match status" value="1"/>
</dbReference>
<dbReference type="AlphaFoldDB" id="H0R1R5"/>
<dbReference type="InterPro" id="IPR011200">
    <property type="entry name" value="UCP012608"/>
</dbReference>
<evidence type="ECO:0000313" key="1">
    <source>
        <dbReference type="EMBL" id="GAB19016.1"/>
    </source>
</evidence>
<dbReference type="Proteomes" id="UP000035034">
    <property type="component" value="Unassembled WGS sequence"/>
</dbReference>